<evidence type="ECO:0008006" key="3">
    <source>
        <dbReference type="Google" id="ProtNLM"/>
    </source>
</evidence>
<protein>
    <recommendedName>
        <fullName evidence="3">Mobile element protein</fullName>
    </recommendedName>
</protein>
<organism evidence="1 2">
    <name type="scientific">Bacillus badius</name>
    <dbReference type="NCBI Taxonomy" id="1455"/>
    <lineage>
        <taxon>Bacteria</taxon>
        <taxon>Bacillati</taxon>
        <taxon>Bacillota</taxon>
        <taxon>Bacilli</taxon>
        <taxon>Bacillales</taxon>
        <taxon>Bacillaceae</taxon>
        <taxon>Pseudobacillus</taxon>
    </lineage>
</organism>
<gene>
    <name evidence="1" type="ORF">SD77_2623</name>
</gene>
<evidence type="ECO:0000313" key="2">
    <source>
        <dbReference type="Proteomes" id="UP000031982"/>
    </source>
</evidence>
<name>A0ABR5AQ18_BACBA</name>
<evidence type="ECO:0000313" key="1">
    <source>
        <dbReference type="EMBL" id="KIL76838.1"/>
    </source>
</evidence>
<accession>A0ABR5AQ18</accession>
<dbReference type="EMBL" id="JXLP01000020">
    <property type="protein sequence ID" value="KIL76838.1"/>
    <property type="molecule type" value="Genomic_DNA"/>
</dbReference>
<proteinExistence type="predicted"/>
<comment type="caution">
    <text evidence="1">The sequence shown here is derived from an EMBL/GenBank/DDBJ whole genome shotgun (WGS) entry which is preliminary data.</text>
</comment>
<dbReference type="Proteomes" id="UP000031982">
    <property type="component" value="Unassembled WGS sequence"/>
</dbReference>
<reference evidence="1 2" key="1">
    <citation type="submission" date="2015-01" db="EMBL/GenBank/DDBJ databases">
        <title>Genome Assembly of Bacillus badius MTCC 1458.</title>
        <authorList>
            <person name="Verma A."/>
            <person name="Khatri I."/>
            <person name="Mual P."/>
            <person name="Subramanian S."/>
            <person name="Krishnamurthi S."/>
        </authorList>
    </citation>
    <scope>NUCLEOTIDE SEQUENCE [LARGE SCALE GENOMIC DNA]</scope>
    <source>
        <strain evidence="1 2">MTCC 1458</strain>
    </source>
</reference>
<sequence length="43" mass="4626">MLIVTLKLQMIQSLTKITRKGQNTAALDGSALVVVLSKITQAQ</sequence>
<keyword evidence="2" id="KW-1185">Reference proteome</keyword>